<gene>
    <name evidence="4" type="ORF">HHL22_05430</name>
</gene>
<dbReference type="GO" id="GO:0046872">
    <property type="term" value="F:metal ion binding"/>
    <property type="evidence" value="ECO:0007669"/>
    <property type="project" value="UniProtKB-KW"/>
</dbReference>
<dbReference type="SUPFAM" id="SSF51182">
    <property type="entry name" value="RmlC-like cupins"/>
    <property type="match status" value="1"/>
</dbReference>
<dbReference type="EMBL" id="JABBGH010000001">
    <property type="protein sequence ID" value="NML64641.1"/>
    <property type="molecule type" value="Genomic_DNA"/>
</dbReference>
<dbReference type="PANTHER" id="PTHR35848:SF6">
    <property type="entry name" value="CUPIN TYPE-2 DOMAIN-CONTAINING PROTEIN"/>
    <property type="match status" value="1"/>
</dbReference>
<dbReference type="AlphaFoldDB" id="A0A7Y0AC61"/>
<dbReference type="InterPro" id="IPR014710">
    <property type="entry name" value="RmlC-like_jellyroll"/>
</dbReference>
<dbReference type="InterPro" id="IPR051610">
    <property type="entry name" value="GPI/OXD"/>
</dbReference>
<comment type="caution">
    <text evidence="4">The sequence shown here is derived from an EMBL/GenBank/DDBJ whole genome shotgun (WGS) entry which is preliminary data.</text>
</comment>
<reference evidence="4 5" key="1">
    <citation type="submission" date="2020-04" db="EMBL/GenBank/DDBJ databases">
        <title>Hymenobacter polaris sp. nov., isolated from Arctic soil.</title>
        <authorList>
            <person name="Dahal R.H."/>
        </authorList>
    </citation>
    <scope>NUCLEOTIDE SEQUENCE [LARGE SCALE GENOMIC DNA]</scope>
    <source>
        <strain evidence="4 5">RP-2-7</strain>
    </source>
</reference>
<sequence length="252" mass="26154">MHACYLAVVALAALALPADSLPSAVYHAPAAPGAATTQLLTGSTLDLAALEVTTATLAPGQASRPRPTGAEELLIVAQGQLTATLADTTRTLGAGGVLLAMAGTAPALRNASAAPARYWTLKFTAVAGADARRGQAGGGSRLLAWPGFRVIKTDKGETRPVFDRPSSMFPRFDVHATVLKAGLASHPPHTHRAEEIVLLTQGQGQIQINDQTYPAAAGDVILLRANVPHAFTNTSRAPVSYFAIQWHSQAGE</sequence>
<keyword evidence="5" id="KW-1185">Reference proteome</keyword>
<evidence type="ECO:0000313" key="4">
    <source>
        <dbReference type="EMBL" id="NML64641.1"/>
    </source>
</evidence>
<feature type="chain" id="PRO_5030611815" evidence="2">
    <location>
        <begin position="21"/>
        <end position="252"/>
    </location>
</feature>
<dbReference type="RefSeq" id="WP_169529925.1">
    <property type="nucleotide sequence ID" value="NZ_JABBGH010000001.1"/>
</dbReference>
<keyword evidence="2" id="KW-0732">Signal</keyword>
<name>A0A7Y0AC61_9BACT</name>
<dbReference type="PANTHER" id="PTHR35848">
    <property type="entry name" value="OXALATE-BINDING PROTEIN"/>
    <property type="match status" value="1"/>
</dbReference>
<feature type="domain" description="Cupin type-2" evidence="3">
    <location>
        <begin position="179"/>
        <end position="244"/>
    </location>
</feature>
<proteinExistence type="predicted"/>
<feature type="signal peptide" evidence="2">
    <location>
        <begin position="1"/>
        <end position="20"/>
    </location>
</feature>
<dbReference type="Proteomes" id="UP000559626">
    <property type="component" value="Unassembled WGS sequence"/>
</dbReference>
<dbReference type="InterPro" id="IPR013096">
    <property type="entry name" value="Cupin_2"/>
</dbReference>
<evidence type="ECO:0000259" key="3">
    <source>
        <dbReference type="Pfam" id="PF07883"/>
    </source>
</evidence>
<dbReference type="Pfam" id="PF07883">
    <property type="entry name" value="Cupin_2"/>
    <property type="match status" value="1"/>
</dbReference>
<evidence type="ECO:0000256" key="2">
    <source>
        <dbReference type="SAM" id="SignalP"/>
    </source>
</evidence>
<organism evidence="4 5">
    <name type="scientific">Hymenobacter polaris</name>
    <dbReference type="NCBI Taxonomy" id="2682546"/>
    <lineage>
        <taxon>Bacteria</taxon>
        <taxon>Pseudomonadati</taxon>
        <taxon>Bacteroidota</taxon>
        <taxon>Cytophagia</taxon>
        <taxon>Cytophagales</taxon>
        <taxon>Hymenobacteraceae</taxon>
        <taxon>Hymenobacter</taxon>
    </lineage>
</organism>
<dbReference type="InterPro" id="IPR011051">
    <property type="entry name" value="RmlC_Cupin_sf"/>
</dbReference>
<evidence type="ECO:0000256" key="1">
    <source>
        <dbReference type="ARBA" id="ARBA00022723"/>
    </source>
</evidence>
<dbReference type="Gene3D" id="2.60.120.10">
    <property type="entry name" value="Jelly Rolls"/>
    <property type="match status" value="1"/>
</dbReference>
<evidence type="ECO:0000313" key="5">
    <source>
        <dbReference type="Proteomes" id="UP000559626"/>
    </source>
</evidence>
<accession>A0A7Y0AC61</accession>
<protein>
    <submittedName>
        <fullName evidence="4">Cupin domain-containing protein</fullName>
    </submittedName>
</protein>
<keyword evidence="1" id="KW-0479">Metal-binding</keyword>